<dbReference type="AlphaFoldDB" id="A0A438H533"/>
<evidence type="ECO:0000313" key="1">
    <source>
        <dbReference type="EMBL" id="RVW79686.1"/>
    </source>
</evidence>
<dbReference type="Gene3D" id="3.30.420.10">
    <property type="entry name" value="Ribonuclease H-like superfamily/Ribonuclease H"/>
    <property type="match status" value="1"/>
</dbReference>
<dbReference type="Proteomes" id="UP000288805">
    <property type="component" value="Unassembled WGS sequence"/>
</dbReference>
<sequence length="156" mass="17962">MSKDVTGVRSTLPFLICHLILNSLTSPWPFTLWGMDIVGPLSVASMQKKFLLVDTDYFSKWVEVEAYASIKDKDISVQGQMNENQELKRHLDWVDEVRGTQPSRWHPINKELLTITIKKPGNACSKLESWSLEESLRTRSREEPRNCRKIGKDPMS</sequence>
<organism evidence="1 2">
    <name type="scientific">Vitis vinifera</name>
    <name type="common">Grape</name>
    <dbReference type="NCBI Taxonomy" id="29760"/>
    <lineage>
        <taxon>Eukaryota</taxon>
        <taxon>Viridiplantae</taxon>
        <taxon>Streptophyta</taxon>
        <taxon>Embryophyta</taxon>
        <taxon>Tracheophyta</taxon>
        <taxon>Spermatophyta</taxon>
        <taxon>Magnoliopsida</taxon>
        <taxon>eudicotyledons</taxon>
        <taxon>Gunneridae</taxon>
        <taxon>Pentapetalae</taxon>
        <taxon>rosids</taxon>
        <taxon>Vitales</taxon>
        <taxon>Vitaceae</taxon>
        <taxon>Viteae</taxon>
        <taxon>Vitis</taxon>
    </lineage>
</organism>
<dbReference type="GO" id="GO:0003676">
    <property type="term" value="F:nucleic acid binding"/>
    <property type="evidence" value="ECO:0007669"/>
    <property type="project" value="InterPro"/>
</dbReference>
<protein>
    <submittedName>
        <fullName evidence="1">Uncharacterized protein</fullName>
    </submittedName>
</protein>
<accession>A0A438H533</accession>
<name>A0A438H533_VITVI</name>
<evidence type="ECO:0000313" key="2">
    <source>
        <dbReference type="Proteomes" id="UP000288805"/>
    </source>
</evidence>
<dbReference type="SUPFAM" id="SSF53098">
    <property type="entry name" value="Ribonuclease H-like"/>
    <property type="match status" value="1"/>
</dbReference>
<dbReference type="EMBL" id="QGNW01000276">
    <property type="protein sequence ID" value="RVW79686.1"/>
    <property type="molecule type" value="Genomic_DNA"/>
</dbReference>
<comment type="caution">
    <text evidence="1">The sequence shown here is derived from an EMBL/GenBank/DDBJ whole genome shotgun (WGS) entry which is preliminary data.</text>
</comment>
<gene>
    <name evidence="1" type="ORF">CK203_042360</name>
</gene>
<reference evidence="1 2" key="1">
    <citation type="journal article" date="2018" name="PLoS Genet.">
        <title>Population sequencing reveals clonal diversity and ancestral inbreeding in the grapevine cultivar Chardonnay.</title>
        <authorList>
            <person name="Roach M.J."/>
            <person name="Johnson D.L."/>
            <person name="Bohlmann J."/>
            <person name="van Vuuren H.J."/>
            <person name="Jones S.J."/>
            <person name="Pretorius I.S."/>
            <person name="Schmidt S.A."/>
            <person name="Borneman A.R."/>
        </authorList>
    </citation>
    <scope>NUCLEOTIDE SEQUENCE [LARGE SCALE GENOMIC DNA]</scope>
    <source>
        <strain evidence="2">cv. Chardonnay</strain>
        <tissue evidence="1">Leaf</tissue>
    </source>
</reference>
<dbReference type="InterPro" id="IPR036397">
    <property type="entry name" value="RNaseH_sf"/>
</dbReference>
<dbReference type="InterPro" id="IPR012337">
    <property type="entry name" value="RNaseH-like_sf"/>
</dbReference>
<proteinExistence type="predicted"/>